<dbReference type="PANTHER" id="PTHR43701:SF2">
    <property type="entry name" value="MEMBRANE TRANSPORTER PROTEIN YJNA-RELATED"/>
    <property type="match status" value="1"/>
</dbReference>
<keyword evidence="4 5" id="KW-0472">Membrane</keyword>
<feature type="transmembrane region" description="Helical" evidence="5">
    <location>
        <begin position="408"/>
        <end position="430"/>
    </location>
</feature>
<dbReference type="Proteomes" id="UP000184076">
    <property type="component" value="Unassembled WGS sequence"/>
</dbReference>
<feature type="transmembrane region" description="Helical" evidence="5">
    <location>
        <begin position="204"/>
        <end position="224"/>
    </location>
</feature>
<evidence type="ECO:0000256" key="3">
    <source>
        <dbReference type="ARBA" id="ARBA00022989"/>
    </source>
</evidence>
<gene>
    <name evidence="8" type="ORF">SAMN02745206_00992</name>
</gene>
<keyword evidence="2 5" id="KW-0812">Transmembrane</keyword>
<dbReference type="PANTHER" id="PTHR43701">
    <property type="entry name" value="MEMBRANE TRANSPORTER PROTEIN MJ0441-RELATED"/>
    <property type="match status" value="1"/>
</dbReference>
<evidence type="ECO:0000256" key="1">
    <source>
        <dbReference type="ARBA" id="ARBA00004141"/>
    </source>
</evidence>
<comment type="similarity">
    <text evidence="5">Belongs to the 4-toluene sulfonate uptake permease (TSUP) (TC 2.A.102) family.</text>
</comment>
<evidence type="ECO:0000256" key="4">
    <source>
        <dbReference type="ARBA" id="ARBA00023136"/>
    </source>
</evidence>
<feature type="region of interest" description="Disordered" evidence="6">
    <location>
        <begin position="31"/>
        <end position="80"/>
    </location>
</feature>
<feature type="chain" id="PRO_5013155166" description="Probable membrane transporter protein" evidence="7">
    <location>
        <begin position="28"/>
        <end position="436"/>
    </location>
</feature>
<sequence>MYKNRWKVNLVSLMLLAFLALAPAAWSQQDTTQAPAPATQETPTGTAPQQQQGMSSEAPAPSAQQEAQAPSEEPKLVGDTLGLPGKIGQEVAKAPLGTEKGQIDPNAPRGVFGIPGAPKVNYIIAILWSVWVGWIFSTVGAFGGIMAGVGHMTVMGIGPYAKSFAKTAPGLNKTLTDSVRTSNQFLVGLSALISTINYLRAKRLAWPVGIALAAGSIAGALFIPWLTGGKVSFKQYQGWFGLFVFVVGAFLFYETTPKGQESKKAAKQAAQAFEKAIKEKGDLAGQGVAFKSFSPTHATFTFFGAEFKFNPILVFFGGILIAAISSFLGVGGGFLYVPFLTTVVGAPMYVVAGTSAMAVLLSMITSIAGYITVAKAGMDWGLIGVELIGIFIGSMIGPRTQKYIPDIWLKRIFVILAFYVGLRYFSLGFFGKSWVP</sequence>
<accession>A0A1M4X6B2</accession>
<evidence type="ECO:0000256" key="5">
    <source>
        <dbReference type="RuleBase" id="RU363041"/>
    </source>
</evidence>
<keyword evidence="3 5" id="KW-1133">Transmembrane helix</keyword>
<dbReference type="GO" id="GO:0005886">
    <property type="term" value="C:plasma membrane"/>
    <property type="evidence" value="ECO:0007669"/>
    <property type="project" value="UniProtKB-SubCell"/>
</dbReference>
<reference evidence="9" key="1">
    <citation type="submission" date="2016-11" db="EMBL/GenBank/DDBJ databases">
        <authorList>
            <person name="Varghese N."/>
            <person name="Submissions S."/>
        </authorList>
    </citation>
    <scope>NUCLEOTIDE SEQUENCE [LARGE SCALE GENOMIC DNA]</scope>
    <source>
        <strain evidence="9">DSM 9756</strain>
    </source>
</reference>
<dbReference type="AlphaFoldDB" id="A0A1M4X6B2"/>
<evidence type="ECO:0000256" key="7">
    <source>
        <dbReference type="SAM" id="SignalP"/>
    </source>
</evidence>
<evidence type="ECO:0000313" key="8">
    <source>
        <dbReference type="EMBL" id="SHE89019.1"/>
    </source>
</evidence>
<evidence type="ECO:0000313" key="9">
    <source>
        <dbReference type="Proteomes" id="UP000184076"/>
    </source>
</evidence>
<dbReference type="EMBL" id="FQVB01000008">
    <property type="protein sequence ID" value="SHE89019.1"/>
    <property type="molecule type" value="Genomic_DNA"/>
</dbReference>
<evidence type="ECO:0000256" key="2">
    <source>
        <dbReference type="ARBA" id="ARBA00022692"/>
    </source>
</evidence>
<dbReference type="InterPro" id="IPR051598">
    <property type="entry name" value="TSUP/Inactive_protease-like"/>
</dbReference>
<feature type="transmembrane region" description="Helical" evidence="5">
    <location>
        <begin position="380"/>
        <end position="396"/>
    </location>
</feature>
<evidence type="ECO:0000256" key="6">
    <source>
        <dbReference type="SAM" id="MobiDB-lite"/>
    </source>
</evidence>
<feature type="compositionally biased region" description="Low complexity" evidence="6">
    <location>
        <begin position="31"/>
        <end position="71"/>
    </location>
</feature>
<feature type="transmembrane region" description="Helical" evidence="5">
    <location>
        <begin position="236"/>
        <end position="253"/>
    </location>
</feature>
<keyword evidence="9" id="KW-1185">Reference proteome</keyword>
<protein>
    <recommendedName>
        <fullName evidence="5">Probable membrane transporter protein</fullName>
    </recommendedName>
</protein>
<dbReference type="Pfam" id="PF01925">
    <property type="entry name" value="TauE"/>
    <property type="match status" value="1"/>
</dbReference>
<feature type="signal peptide" evidence="7">
    <location>
        <begin position="1"/>
        <end position="27"/>
    </location>
</feature>
<proteinExistence type="inferred from homology"/>
<comment type="subcellular location">
    <subcellularLocation>
        <location evidence="5">Cell membrane</location>
        <topology evidence="5">Multi-pass membrane protein</topology>
    </subcellularLocation>
    <subcellularLocation>
        <location evidence="1">Membrane</location>
        <topology evidence="1">Multi-pass membrane protein</topology>
    </subcellularLocation>
</comment>
<feature type="transmembrane region" description="Helical" evidence="5">
    <location>
        <begin position="122"/>
        <end position="145"/>
    </location>
</feature>
<feature type="transmembrane region" description="Helical" evidence="5">
    <location>
        <begin position="349"/>
        <end position="373"/>
    </location>
</feature>
<dbReference type="STRING" id="1121391.SAMN02745206_00992"/>
<keyword evidence="7" id="KW-0732">Signal</keyword>
<keyword evidence="5" id="KW-1003">Cell membrane</keyword>
<feature type="transmembrane region" description="Helical" evidence="5">
    <location>
        <begin position="312"/>
        <end position="337"/>
    </location>
</feature>
<name>A0A1M4X6B2_9BACT</name>
<dbReference type="InterPro" id="IPR002781">
    <property type="entry name" value="TM_pro_TauE-like"/>
</dbReference>
<organism evidence="8 9">
    <name type="scientific">Desulfacinum infernum DSM 9756</name>
    <dbReference type="NCBI Taxonomy" id="1121391"/>
    <lineage>
        <taxon>Bacteria</taxon>
        <taxon>Pseudomonadati</taxon>
        <taxon>Thermodesulfobacteriota</taxon>
        <taxon>Syntrophobacteria</taxon>
        <taxon>Syntrophobacterales</taxon>
        <taxon>Syntrophobacteraceae</taxon>
        <taxon>Desulfacinum</taxon>
    </lineage>
</organism>